<protein>
    <submittedName>
        <fullName evidence="4 5">Secreted protein, putative</fullName>
    </submittedName>
</protein>
<dbReference type="InterPro" id="IPR013083">
    <property type="entry name" value="Znf_RING/FYVE/PHD"/>
</dbReference>
<proteinExistence type="predicted"/>
<evidence type="ECO:0000313" key="6">
    <source>
        <dbReference type="Proteomes" id="UP000001555"/>
    </source>
</evidence>
<dbReference type="GO" id="GO:0008270">
    <property type="term" value="F:zinc ion binding"/>
    <property type="evidence" value="ECO:0007669"/>
    <property type="project" value="UniProtKB-KW"/>
</dbReference>
<dbReference type="HOGENOM" id="CLU_161585_0_0_1"/>
<dbReference type="EMBL" id="ABJB010746911">
    <property type="status" value="NOT_ANNOTATED_CDS"/>
    <property type="molecule type" value="Genomic_DNA"/>
</dbReference>
<dbReference type="AlphaFoldDB" id="B7PTV3"/>
<dbReference type="VEuPathDB" id="VectorBase:ISCI007986"/>
<dbReference type="InterPro" id="IPR017907">
    <property type="entry name" value="Znf_RING_CS"/>
</dbReference>
<dbReference type="SUPFAM" id="SSF57850">
    <property type="entry name" value="RING/U-box"/>
    <property type="match status" value="1"/>
</dbReference>
<keyword evidence="3" id="KW-0862">Zinc</keyword>
<dbReference type="EMBL" id="DS788625">
    <property type="protein sequence ID" value="EEC10025.1"/>
    <property type="molecule type" value="Genomic_DNA"/>
</dbReference>
<dbReference type="VEuPathDB" id="VectorBase:ISCW007986"/>
<evidence type="ECO:0000256" key="1">
    <source>
        <dbReference type="ARBA" id="ARBA00022723"/>
    </source>
</evidence>
<accession>B7PTV3</accession>
<evidence type="ECO:0000313" key="5">
    <source>
        <dbReference type="EnsemblMetazoa" id="ISCW007986-PA"/>
    </source>
</evidence>
<gene>
    <name evidence="4" type="ORF">IscW_ISCW007986</name>
</gene>
<dbReference type="InParanoid" id="B7PTV3"/>
<dbReference type="Gene3D" id="3.30.40.10">
    <property type="entry name" value="Zinc/RING finger domain, C3HC4 (zinc finger)"/>
    <property type="match status" value="1"/>
</dbReference>
<reference evidence="5" key="2">
    <citation type="submission" date="2020-05" db="UniProtKB">
        <authorList>
            <consortium name="EnsemblMetazoa"/>
        </authorList>
    </citation>
    <scope>IDENTIFICATION</scope>
    <source>
        <strain evidence="5">wikel</strain>
    </source>
</reference>
<keyword evidence="6" id="KW-1185">Reference proteome</keyword>
<sequence>MASEDVHCVSGFCRGFDWRPTVFHEPVPSFRICSLCGVIPKTVVQFGCTHSLCDPCYARCLDDESICLVDKTPLERDHAKRLSLSTEQLDEFKVSTWRSHDMASFWHTE</sequence>
<reference evidence="4 6" key="1">
    <citation type="submission" date="2008-03" db="EMBL/GenBank/DDBJ databases">
        <title>Annotation of Ixodes scapularis.</title>
        <authorList>
            <consortium name="Ixodes scapularis Genome Project Consortium"/>
            <person name="Caler E."/>
            <person name="Hannick L.I."/>
            <person name="Bidwell S."/>
            <person name="Joardar V."/>
            <person name="Thiagarajan M."/>
            <person name="Amedeo P."/>
            <person name="Galinsky K.J."/>
            <person name="Schobel S."/>
            <person name="Inman J."/>
            <person name="Hostetler J."/>
            <person name="Miller J."/>
            <person name="Hammond M."/>
            <person name="Megy K."/>
            <person name="Lawson D."/>
            <person name="Kodira C."/>
            <person name="Sutton G."/>
            <person name="Meyer J."/>
            <person name="Hill C.A."/>
            <person name="Birren B."/>
            <person name="Nene V."/>
            <person name="Collins F."/>
            <person name="Alarcon-Chaidez F."/>
            <person name="Wikel S."/>
            <person name="Strausberg R."/>
        </authorList>
    </citation>
    <scope>NUCLEOTIDE SEQUENCE [LARGE SCALE GENOMIC DNA]</scope>
    <source>
        <strain evidence="6">Wikel</strain>
        <strain evidence="4">Wikel colony</strain>
    </source>
</reference>
<name>B7PTV3_IXOSC</name>
<dbReference type="Proteomes" id="UP000001555">
    <property type="component" value="Unassembled WGS sequence"/>
</dbReference>
<evidence type="ECO:0000256" key="3">
    <source>
        <dbReference type="ARBA" id="ARBA00022833"/>
    </source>
</evidence>
<dbReference type="EnsemblMetazoa" id="ISCW007986-RA">
    <property type="protein sequence ID" value="ISCW007986-PA"/>
    <property type="gene ID" value="ISCW007986"/>
</dbReference>
<keyword evidence="2" id="KW-0863">Zinc-finger</keyword>
<organism>
    <name type="scientific">Ixodes scapularis</name>
    <name type="common">Black-legged tick</name>
    <name type="synonym">Deer tick</name>
    <dbReference type="NCBI Taxonomy" id="6945"/>
    <lineage>
        <taxon>Eukaryota</taxon>
        <taxon>Metazoa</taxon>
        <taxon>Ecdysozoa</taxon>
        <taxon>Arthropoda</taxon>
        <taxon>Chelicerata</taxon>
        <taxon>Arachnida</taxon>
        <taxon>Acari</taxon>
        <taxon>Parasitiformes</taxon>
        <taxon>Ixodida</taxon>
        <taxon>Ixodoidea</taxon>
        <taxon>Ixodidae</taxon>
        <taxon>Ixodinae</taxon>
        <taxon>Ixodes</taxon>
    </lineage>
</organism>
<dbReference type="PROSITE" id="PS00518">
    <property type="entry name" value="ZF_RING_1"/>
    <property type="match status" value="1"/>
</dbReference>
<keyword evidence="1" id="KW-0479">Metal-binding</keyword>
<evidence type="ECO:0000256" key="2">
    <source>
        <dbReference type="ARBA" id="ARBA00022771"/>
    </source>
</evidence>
<evidence type="ECO:0000313" key="4">
    <source>
        <dbReference type="EMBL" id="EEC10025.1"/>
    </source>
</evidence>
<dbReference type="PaxDb" id="6945-B7PTV3"/>